<dbReference type="STRING" id="1314778.A0A5C3Q0U5"/>
<name>A0A5C3Q0U5_9APHY</name>
<dbReference type="EMBL" id="ML211005">
    <property type="protein sequence ID" value="TFK92083.1"/>
    <property type="molecule type" value="Genomic_DNA"/>
</dbReference>
<organism evidence="1 2">
    <name type="scientific">Polyporus arcularius HHB13444</name>
    <dbReference type="NCBI Taxonomy" id="1314778"/>
    <lineage>
        <taxon>Eukaryota</taxon>
        <taxon>Fungi</taxon>
        <taxon>Dikarya</taxon>
        <taxon>Basidiomycota</taxon>
        <taxon>Agaricomycotina</taxon>
        <taxon>Agaricomycetes</taxon>
        <taxon>Polyporales</taxon>
        <taxon>Polyporaceae</taxon>
        <taxon>Polyporus</taxon>
    </lineage>
</organism>
<proteinExistence type="predicted"/>
<dbReference type="Proteomes" id="UP000308197">
    <property type="component" value="Unassembled WGS sequence"/>
</dbReference>
<evidence type="ECO:0000313" key="2">
    <source>
        <dbReference type="Proteomes" id="UP000308197"/>
    </source>
</evidence>
<dbReference type="Pfam" id="PF16850">
    <property type="entry name" value="Inhibitor_I66"/>
    <property type="match status" value="1"/>
</dbReference>
<evidence type="ECO:0000313" key="1">
    <source>
        <dbReference type="EMBL" id="TFK92083.1"/>
    </source>
</evidence>
<protein>
    <submittedName>
        <fullName evidence="1">Uncharacterized protein</fullName>
    </submittedName>
</protein>
<gene>
    <name evidence="1" type="ORF">K466DRAFT_562484</name>
</gene>
<dbReference type="Gene3D" id="2.80.10.50">
    <property type="match status" value="1"/>
</dbReference>
<accession>A0A5C3Q0U5</accession>
<dbReference type="CDD" id="cd23428">
    <property type="entry name" value="beta-trefoil_Ricin_SPI"/>
    <property type="match status" value="1"/>
</dbReference>
<dbReference type="AlphaFoldDB" id="A0A5C3Q0U5"/>
<dbReference type="GO" id="GO:0004867">
    <property type="term" value="F:serine-type endopeptidase inhibitor activity"/>
    <property type="evidence" value="ECO:0007669"/>
    <property type="project" value="InterPro"/>
</dbReference>
<reference evidence="1 2" key="1">
    <citation type="journal article" date="2019" name="Nat. Ecol. Evol.">
        <title>Megaphylogeny resolves global patterns of mushroom evolution.</title>
        <authorList>
            <person name="Varga T."/>
            <person name="Krizsan K."/>
            <person name="Foldi C."/>
            <person name="Dima B."/>
            <person name="Sanchez-Garcia M."/>
            <person name="Sanchez-Ramirez S."/>
            <person name="Szollosi G.J."/>
            <person name="Szarkandi J.G."/>
            <person name="Papp V."/>
            <person name="Albert L."/>
            <person name="Andreopoulos W."/>
            <person name="Angelini C."/>
            <person name="Antonin V."/>
            <person name="Barry K.W."/>
            <person name="Bougher N.L."/>
            <person name="Buchanan P."/>
            <person name="Buyck B."/>
            <person name="Bense V."/>
            <person name="Catcheside P."/>
            <person name="Chovatia M."/>
            <person name="Cooper J."/>
            <person name="Damon W."/>
            <person name="Desjardin D."/>
            <person name="Finy P."/>
            <person name="Geml J."/>
            <person name="Haridas S."/>
            <person name="Hughes K."/>
            <person name="Justo A."/>
            <person name="Karasinski D."/>
            <person name="Kautmanova I."/>
            <person name="Kiss B."/>
            <person name="Kocsube S."/>
            <person name="Kotiranta H."/>
            <person name="LaButti K.M."/>
            <person name="Lechner B.E."/>
            <person name="Liimatainen K."/>
            <person name="Lipzen A."/>
            <person name="Lukacs Z."/>
            <person name="Mihaltcheva S."/>
            <person name="Morgado L.N."/>
            <person name="Niskanen T."/>
            <person name="Noordeloos M.E."/>
            <person name="Ohm R.A."/>
            <person name="Ortiz-Santana B."/>
            <person name="Ovrebo C."/>
            <person name="Racz N."/>
            <person name="Riley R."/>
            <person name="Savchenko A."/>
            <person name="Shiryaev A."/>
            <person name="Soop K."/>
            <person name="Spirin V."/>
            <person name="Szebenyi C."/>
            <person name="Tomsovsky M."/>
            <person name="Tulloss R.E."/>
            <person name="Uehling J."/>
            <person name="Grigoriev I.V."/>
            <person name="Vagvolgyi C."/>
            <person name="Papp T."/>
            <person name="Martin F.M."/>
            <person name="Miettinen O."/>
            <person name="Hibbett D.S."/>
            <person name="Nagy L.G."/>
        </authorList>
    </citation>
    <scope>NUCLEOTIDE SEQUENCE [LARGE SCALE GENOMIC DNA]</scope>
    <source>
        <strain evidence="1 2">HHB13444</strain>
    </source>
</reference>
<keyword evidence="2" id="KW-1185">Reference proteome</keyword>
<dbReference type="InParanoid" id="A0A5C3Q0U5"/>
<sequence>MSLANDSYHIMTLEGRHAIGRNFVEDKSLLPKRILTVPIQGLRAPMSTLIWDIEPIGDGNYKIKTRGSYVGVLPDGHIFAFVLEEMIQGAEWTIQHVPQHGEDAYIILQKNRERGWSYKEEDYGQLSVNHVICTPSVPPHYMPNMIFIITPA</sequence>
<dbReference type="InterPro" id="IPR031755">
    <property type="entry name" value="Inhibitor_I66"/>
</dbReference>